<keyword evidence="1" id="KW-1133">Transmembrane helix</keyword>
<dbReference type="Proteomes" id="UP000707352">
    <property type="component" value="Unassembled WGS sequence"/>
</dbReference>
<feature type="transmembrane region" description="Helical" evidence="1">
    <location>
        <begin position="46"/>
        <end position="70"/>
    </location>
</feature>
<dbReference type="EMBL" id="JAATJS010000003">
    <property type="protein sequence ID" value="NIX76758.1"/>
    <property type="molecule type" value="Genomic_DNA"/>
</dbReference>
<evidence type="ECO:0008006" key="4">
    <source>
        <dbReference type="Google" id="ProtNLM"/>
    </source>
</evidence>
<keyword evidence="1" id="KW-0812">Transmembrane</keyword>
<keyword evidence="3" id="KW-1185">Reference proteome</keyword>
<name>A0ABX0VB83_9HYPH</name>
<proteinExistence type="predicted"/>
<comment type="caution">
    <text evidence="2">The sequence shown here is derived from an EMBL/GenBank/DDBJ whole genome shotgun (WGS) entry which is preliminary data.</text>
</comment>
<reference evidence="2 3" key="1">
    <citation type="submission" date="2020-03" db="EMBL/GenBank/DDBJ databases">
        <title>The genome sequence of Microvirga sp. c23x22.</title>
        <authorList>
            <person name="Zhang X."/>
        </authorList>
    </citation>
    <scope>NUCLEOTIDE SEQUENCE [LARGE SCALE GENOMIC DNA]</scope>
    <source>
        <strain evidence="3">c23x22</strain>
    </source>
</reference>
<feature type="transmembrane region" description="Helical" evidence="1">
    <location>
        <begin position="12"/>
        <end position="34"/>
    </location>
</feature>
<evidence type="ECO:0000256" key="1">
    <source>
        <dbReference type="SAM" id="Phobius"/>
    </source>
</evidence>
<evidence type="ECO:0000313" key="3">
    <source>
        <dbReference type="Proteomes" id="UP000707352"/>
    </source>
</evidence>
<keyword evidence="1" id="KW-0472">Membrane</keyword>
<evidence type="ECO:0000313" key="2">
    <source>
        <dbReference type="EMBL" id="NIX76758.1"/>
    </source>
</evidence>
<organism evidence="2 3">
    <name type="scientific">Microvirga terricola</name>
    <dbReference type="NCBI Taxonomy" id="2719797"/>
    <lineage>
        <taxon>Bacteria</taxon>
        <taxon>Pseudomonadati</taxon>
        <taxon>Pseudomonadota</taxon>
        <taxon>Alphaproteobacteria</taxon>
        <taxon>Hyphomicrobiales</taxon>
        <taxon>Methylobacteriaceae</taxon>
        <taxon>Microvirga</taxon>
    </lineage>
</organism>
<gene>
    <name evidence="2" type="ORF">HB375_09040</name>
</gene>
<protein>
    <recommendedName>
        <fullName evidence="4">DUF4870 domain-containing protein</fullName>
    </recommendedName>
</protein>
<accession>A0ABX0VB83</accession>
<feature type="transmembrane region" description="Helical" evidence="1">
    <location>
        <begin position="76"/>
        <end position="95"/>
    </location>
</feature>
<sequence>MQSLRQLKLAYALMFSGIILPVVPFIAGIVAIIIDPQDRSKTSYHCNYILDTIWILAVFDILALTSAFLAAKLTGYSLFGYIAAAAAIQFFIYLYRVIPGFLRLQKDIAASAAL</sequence>
<dbReference type="RefSeq" id="WP_167672674.1">
    <property type="nucleotide sequence ID" value="NZ_JAATJS010000003.1"/>
</dbReference>